<reference evidence="2 3" key="1">
    <citation type="journal article" date="2015" name="Nature">
        <title>rRNA introns, odd ribosomes, and small enigmatic genomes across a large radiation of phyla.</title>
        <authorList>
            <person name="Brown C.T."/>
            <person name="Hug L.A."/>
            <person name="Thomas B.C."/>
            <person name="Sharon I."/>
            <person name="Castelle C.J."/>
            <person name="Singh A."/>
            <person name="Wilkins M.J."/>
            <person name="Williams K.H."/>
            <person name="Banfield J.F."/>
        </authorList>
    </citation>
    <scope>NUCLEOTIDE SEQUENCE [LARGE SCALE GENOMIC DNA]</scope>
</reference>
<gene>
    <name evidence="2" type="ORF">UU32_C0006G0028</name>
</gene>
<accession>A0A0G0UIH9</accession>
<dbReference type="EMBL" id="LCAE01000006">
    <property type="protein sequence ID" value="KKR87326.1"/>
    <property type="molecule type" value="Genomic_DNA"/>
</dbReference>
<protein>
    <submittedName>
        <fullName evidence="2">Uncharacterized protein</fullName>
    </submittedName>
</protein>
<evidence type="ECO:0000313" key="2">
    <source>
        <dbReference type="EMBL" id="KKR87326.1"/>
    </source>
</evidence>
<dbReference type="Proteomes" id="UP000033858">
    <property type="component" value="Unassembled WGS sequence"/>
</dbReference>
<organism evidence="2 3">
    <name type="scientific">Candidatus Woesebacteria bacterium GW2011_GWB1_41_10</name>
    <dbReference type="NCBI Taxonomy" id="1618577"/>
    <lineage>
        <taxon>Bacteria</taxon>
        <taxon>Candidatus Woeseibacteriota</taxon>
    </lineage>
</organism>
<keyword evidence="1" id="KW-1133">Transmembrane helix</keyword>
<keyword evidence="1" id="KW-0812">Transmembrane</keyword>
<evidence type="ECO:0000256" key="1">
    <source>
        <dbReference type="SAM" id="Phobius"/>
    </source>
</evidence>
<dbReference type="AlphaFoldDB" id="A0A0G0UIH9"/>
<evidence type="ECO:0000313" key="3">
    <source>
        <dbReference type="Proteomes" id="UP000033858"/>
    </source>
</evidence>
<proteinExistence type="predicted"/>
<keyword evidence="1" id="KW-0472">Membrane</keyword>
<sequence>MNEIGIFYLILAIGALAIAIVTWPTLFHRAKKASKSRK</sequence>
<name>A0A0G0UIH9_9BACT</name>
<comment type="caution">
    <text evidence="2">The sequence shown here is derived from an EMBL/GenBank/DDBJ whole genome shotgun (WGS) entry which is preliminary data.</text>
</comment>
<feature type="transmembrane region" description="Helical" evidence="1">
    <location>
        <begin position="6"/>
        <end position="27"/>
    </location>
</feature>